<evidence type="ECO:0000256" key="7">
    <source>
        <dbReference type="ARBA" id="ARBA00023170"/>
    </source>
</evidence>
<dbReference type="EMBL" id="LR130779">
    <property type="protein sequence ID" value="VDN62904.1"/>
    <property type="molecule type" value="Genomic_DNA"/>
</dbReference>
<evidence type="ECO:0000256" key="4">
    <source>
        <dbReference type="ARBA" id="ARBA00022989"/>
    </source>
</evidence>
<keyword evidence="9" id="KW-0407">Ion channel</keyword>
<dbReference type="InterPro" id="IPR015683">
    <property type="entry name" value="Ionotropic_Glu_rcpt"/>
</dbReference>
<gene>
    <name evidence="10" type="ORF">POT9AD_1924</name>
</gene>
<dbReference type="SUPFAM" id="SSF81324">
    <property type="entry name" value="Voltage-gated potassium channels"/>
    <property type="match status" value="1"/>
</dbReference>
<keyword evidence="5" id="KW-0406">Ion transport</keyword>
<dbReference type="GO" id="GO:0015276">
    <property type="term" value="F:ligand-gated monoatomic ion channel activity"/>
    <property type="evidence" value="ECO:0007669"/>
    <property type="project" value="InterPro"/>
</dbReference>
<sequence length="353" mass="39111">MSRIALALLLICSCLTSHAETTPLRVGITEVPPFVIKHDDGSWSGISIDLWNAIAEKNGYAFQYEAMPFDRLLDSLEQSKVDVVVGAMTMTPEREARFDFTHPFYFTGLAIAVPATASAGWWTTFKRLFSWRFISVVLGLAAVLMLVGALIWFFERRRNREQFPEEPVRGLGDGFWWAAVTMTTVGYGDKSPVTLGGRLVAVVWMFAALIMVSTFTAAMTTALTVSNLQGAIQGPGDLQGAHVASVQRTASSHWLQEQRIRQSDYPSLGKALLAVQQGEADAIVYDKPILQYRNRELVGARLQVLPGTFENQSYGFLVRSGSPLREPISRAVLGIMDDPQWPRTVSDYLGEEL</sequence>
<keyword evidence="6" id="KW-0472">Membrane</keyword>
<keyword evidence="7" id="KW-0675">Receptor</keyword>
<evidence type="ECO:0000256" key="3">
    <source>
        <dbReference type="ARBA" id="ARBA00022692"/>
    </source>
</evidence>
<dbReference type="Pfam" id="PF00497">
    <property type="entry name" value="SBP_bac_3"/>
    <property type="match status" value="1"/>
</dbReference>
<dbReference type="GO" id="GO:0016020">
    <property type="term" value="C:membrane"/>
    <property type="evidence" value="ECO:0007669"/>
    <property type="project" value="UniProtKB-SubCell"/>
</dbReference>
<dbReference type="PRINTS" id="PR00169">
    <property type="entry name" value="KCHANNEL"/>
</dbReference>
<keyword evidence="8" id="KW-0325">Glycoprotein</keyword>
<dbReference type="Pfam" id="PF00060">
    <property type="entry name" value="Lig_chan"/>
    <property type="match status" value="1"/>
</dbReference>
<dbReference type="Gene3D" id="3.40.190.10">
    <property type="entry name" value="Periplasmic binding protein-like II"/>
    <property type="match status" value="2"/>
</dbReference>
<dbReference type="SMART" id="SM00062">
    <property type="entry name" value="PBPb"/>
    <property type="match status" value="1"/>
</dbReference>
<accession>A0A653B2L0</accession>
<keyword evidence="4" id="KW-1133">Transmembrane helix</keyword>
<organism evidence="10">
    <name type="scientific">Ectopseudomonas oleovorans</name>
    <name type="common">Pseudomonas oleovorans</name>
    <dbReference type="NCBI Taxonomy" id="301"/>
    <lineage>
        <taxon>Bacteria</taxon>
        <taxon>Pseudomonadati</taxon>
        <taxon>Pseudomonadota</taxon>
        <taxon>Gammaproteobacteria</taxon>
        <taxon>Pseudomonadales</taxon>
        <taxon>Pseudomonadaceae</taxon>
        <taxon>Ectopseudomonas</taxon>
    </lineage>
</organism>
<protein>
    <submittedName>
        <fullName evidence="10">Amino acid ABC transporter substrate-binding protein, PAAT family</fullName>
    </submittedName>
</protein>
<dbReference type="PANTHER" id="PTHR18966">
    <property type="entry name" value="IONOTROPIC GLUTAMATE RECEPTOR"/>
    <property type="match status" value="1"/>
</dbReference>
<reference evidence="10" key="1">
    <citation type="submission" date="2018-11" db="EMBL/GenBank/DDBJ databases">
        <authorList>
            <consortium name="Genoscope - CEA"/>
            <person name="William W."/>
        </authorList>
    </citation>
    <scope>NUCLEOTIDE SEQUENCE [LARGE SCALE GENOMIC DNA]</scope>
    <source>
        <strain evidence="10">T9AD</strain>
    </source>
</reference>
<dbReference type="SMART" id="SM00079">
    <property type="entry name" value="PBPe"/>
    <property type="match status" value="1"/>
</dbReference>
<evidence type="ECO:0000313" key="10">
    <source>
        <dbReference type="EMBL" id="VDN62904.1"/>
    </source>
</evidence>
<proteinExistence type="predicted"/>
<dbReference type="InterPro" id="IPR001638">
    <property type="entry name" value="Solute-binding_3/MltF_N"/>
</dbReference>
<comment type="subcellular location">
    <subcellularLocation>
        <location evidence="1">Membrane</location>
        <topology evidence="1">Multi-pass membrane protein</topology>
    </subcellularLocation>
</comment>
<name>A0A653B2L0_ECTOL</name>
<dbReference type="Gene3D" id="1.10.287.70">
    <property type="match status" value="1"/>
</dbReference>
<dbReference type="SUPFAM" id="SSF53850">
    <property type="entry name" value="Periplasmic binding protein-like II"/>
    <property type="match status" value="1"/>
</dbReference>
<keyword evidence="3" id="KW-0812">Transmembrane</keyword>
<evidence type="ECO:0000256" key="8">
    <source>
        <dbReference type="ARBA" id="ARBA00023180"/>
    </source>
</evidence>
<evidence type="ECO:0000256" key="9">
    <source>
        <dbReference type="ARBA" id="ARBA00023303"/>
    </source>
</evidence>
<keyword evidence="2" id="KW-0813">Transport</keyword>
<dbReference type="AlphaFoldDB" id="A0A653B2L0"/>
<evidence type="ECO:0000256" key="5">
    <source>
        <dbReference type="ARBA" id="ARBA00023065"/>
    </source>
</evidence>
<dbReference type="Gene3D" id="1.20.5.110">
    <property type="match status" value="1"/>
</dbReference>
<evidence type="ECO:0000256" key="6">
    <source>
        <dbReference type="ARBA" id="ARBA00023136"/>
    </source>
</evidence>
<evidence type="ECO:0000256" key="2">
    <source>
        <dbReference type="ARBA" id="ARBA00022448"/>
    </source>
</evidence>
<evidence type="ECO:0000256" key="1">
    <source>
        <dbReference type="ARBA" id="ARBA00004141"/>
    </source>
</evidence>
<dbReference type="InterPro" id="IPR001320">
    <property type="entry name" value="Iontro_rcpt_C"/>
</dbReference>